<dbReference type="InterPro" id="IPR001647">
    <property type="entry name" value="HTH_TetR"/>
</dbReference>
<evidence type="ECO:0000259" key="5">
    <source>
        <dbReference type="PROSITE" id="PS50977"/>
    </source>
</evidence>
<name>A0ABX6IFF0_9ACTN</name>
<dbReference type="Proteomes" id="UP001059836">
    <property type="component" value="Chromosome"/>
</dbReference>
<dbReference type="InterPro" id="IPR009057">
    <property type="entry name" value="Homeodomain-like_sf"/>
</dbReference>
<protein>
    <submittedName>
        <fullName evidence="6">TetR family transcriptional regulator</fullName>
    </submittedName>
</protein>
<organism evidence="6 7">
    <name type="scientific">Gordonia pseudamarae</name>
    <dbReference type="NCBI Taxonomy" id="2831662"/>
    <lineage>
        <taxon>Bacteria</taxon>
        <taxon>Bacillati</taxon>
        <taxon>Actinomycetota</taxon>
        <taxon>Actinomycetes</taxon>
        <taxon>Mycobacteriales</taxon>
        <taxon>Gordoniaceae</taxon>
        <taxon>Gordonia</taxon>
    </lineage>
</organism>
<keyword evidence="2 4" id="KW-0238">DNA-binding</keyword>
<dbReference type="Gene3D" id="1.10.10.60">
    <property type="entry name" value="Homeodomain-like"/>
    <property type="match status" value="1"/>
</dbReference>
<dbReference type="SUPFAM" id="SSF46689">
    <property type="entry name" value="Homeodomain-like"/>
    <property type="match status" value="1"/>
</dbReference>
<evidence type="ECO:0000256" key="2">
    <source>
        <dbReference type="ARBA" id="ARBA00023125"/>
    </source>
</evidence>
<proteinExistence type="predicted"/>
<keyword evidence="1" id="KW-0805">Transcription regulation</keyword>
<evidence type="ECO:0000313" key="6">
    <source>
        <dbReference type="EMBL" id="QHN34049.1"/>
    </source>
</evidence>
<dbReference type="PROSITE" id="PS50977">
    <property type="entry name" value="HTH_TETR_2"/>
    <property type="match status" value="1"/>
</dbReference>
<dbReference type="PRINTS" id="PR00455">
    <property type="entry name" value="HTHTETR"/>
</dbReference>
<evidence type="ECO:0000256" key="3">
    <source>
        <dbReference type="ARBA" id="ARBA00023163"/>
    </source>
</evidence>
<gene>
    <name evidence="6" type="ORF">GII31_03125</name>
</gene>
<dbReference type="Gene3D" id="1.10.357.10">
    <property type="entry name" value="Tetracycline Repressor, domain 2"/>
    <property type="match status" value="1"/>
</dbReference>
<dbReference type="SUPFAM" id="SSF48498">
    <property type="entry name" value="Tetracyclin repressor-like, C-terminal domain"/>
    <property type="match status" value="1"/>
</dbReference>
<dbReference type="Pfam" id="PF00440">
    <property type="entry name" value="TetR_N"/>
    <property type="match status" value="1"/>
</dbReference>
<dbReference type="EMBL" id="CP045809">
    <property type="protein sequence ID" value="QHN34049.1"/>
    <property type="molecule type" value="Genomic_DNA"/>
</dbReference>
<feature type="DNA-binding region" description="H-T-H motif" evidence="4">
    <location>
        <begin position="73"/>
        <end position="92"/>
    </location>
</feature>
<keyword evidence="3" id="KW-0804">Transcription</keyword>
<accession>A0ABX6IFF0</accession>
<dbReference type="InterPro" id="IPR036271">
    <property type="entry name" value="Tet_transcr_reg_TetR-rel_C_sf"/>
</dbReference>
<dbReference type="PANTHER" id="PTHR30055:SF234">
    <property type="entry name" value="HTH-TYPE TRANSCRIPTIONAL REGULATOR BETI"/>
    <property type="match status" value="1"/>
</dbReference>
<feature type="domain" description="HTH tetR-type" evidence="5">
    <location>
        <begin position="50"/>
        <end position="110"/>
    </location>
</feature>
<evidence type="ECO:0000256" key="1">
    <source>
        <dbReference type="ARBA" id="ARBA00023015"/>
    </source>
</evidence>
<dbReference type="InterPro" id="IPR050109">
    <property type="entry name" value="HTH-type_TetR-like_transc_reg"/>
</dbReference>
<evidence type="ECO:0000313" key="7">
    <source>
        <dbReference type="Proteomes" id="UP001059836"/>
    </source>
</evidence>
<sequence>MCRRNVMAARRAKAAAVEDEAPRTRGGWTPVGTAAGRREVHNSRGTARGERTRRQIIDAARVVFERDGYLSVGVGDIAREAGVAHGSFYTYFPSKIDVFRIVCDEVAGAVDGSVRGDIPQPGGLDPVEALRASNIRYIDAYRKNARIYAMLYQLGHIDEELNRTAAARREANFARVAEQIRRWQARGVADPEVEPESTAVILVLAIANLCNWMFDPIHEEASVDIPQFADTVNDVWIKALDLRRRPSRKWLAAISVQE</sequence>
<reference evidence="6" key="1">
    <citation type="journal article" date="2021" name="Nat. Microbiol.">
        <title>Cocultivation of an ultrasmall environmental parasitic bacterium with lytic ability against bacteria associated with wastewater foams.</title>
        <authorList>
            <person name="Batinovic S."/>
            <person name="Rose J.J.A."/>
            <person name="Ratcliffe J."/>
            <person name="Seviour R.J."/>
            <person name="Petrovski S."/>
        </authorList>
    </citation>
    <scope>NUCLEOTIDE SEQUENCE</scope>
    <source>
        <strain evidence="6">CON9</strain>
    </source>
</reference>
<dbReference type="PANTHER" id="PTHR30055">
    <property type="entry name" value="HTH-TYPE TRANSCRIPTIONAL REGULATOR RUTR"/>
    <property type="match status" value="1"/>
</dbReference>
<evidence type="ECO:0000256" key="4">
    <source>
        <dbReference type="PROSITE-ProRule" id="PRU00335"/>
    </source>
</evidence>
<keyword evidence="7" id="KW-1185">Reference proteome</keyword>